<dbReference type="EMBL" id="LR633966">
    <property type="protein sequence ID" value="VUX54896.1"/>
    <property type="molecule type" value="Genomic_DNA"/>
</dbReference>
<proteinExistence type="inferred from homology"/>
<dbReference type="SMART" id="SM01232">
    <property type="entry name" value="H2TH"/>
    <property type="match status" value="1"/>
</dbReference>
<feature type="active site" description="Proton donor; for beta-elimination activity" evidence="15">
    <location>
        <position position="87"/>
    </location>
</feature>
<evidence type="ECO:0000256" key="14">
    <source>
        <dbReference type="ARBA" id="ARBA00044632"/>
    </source>
</evidence>
<dbReference type="NCBIfam" id="NF002211">
    <property type="entry name" value="PRK01103.1"/>
    <property type="match status" value="1"/>
</dbReference>
<comment type="function">
    <text evidence="15">Involved in base excision repair of DNA damaged by oxidation or by mutagenic agents. Acts as DNA glycosylase that recognizes and removes damaged bases. Has a preference for oxidized purines, such as 7,8-dihydro-8-oxoguanine (8-oxoG). Has AP (apurinic/apyrimidinic) lyase activity and introduces nicks in the DNA strand. Cleaves the DNA backbone by beta-delta elimination to generate a single-strand break at the site of the removed base with both 3'- and 5'-phosphates.</text>
</comment>
<evidence type="ECO:0000256" key="4">
    <source>
        <dbReference type="ARBA" id="ARBA00022723"/>
    </source>
</evidence>
<comment type="catalytic activity">
    <reaction evidence="14 15">
        <text>2'-deoxyribonucleotide-(2'-deoxyribose 5'-phosphate)-2'-deoxyribonucleotide-DNA = a 3'-end 2'-deoxyribonucleotide-(2,3-dehydro-2,3-deoxyribose 5'-phosphate)-DNA + a 5'-end 5'-phospho-2'-deoxyribonucleoside-DNA + H(+)</text>
        <dbReference type="Rhea" id="RHEA:66592"/>
        <dbReference type="Rhea" id="RHEA-COMP:13180"/>
        <dbReference type="Rhea" id="RHEA-COMP:16897"/>
        <dbReference type="Rhea" id="RHEA-COMP:17067"/>
        <dbReference type="ChEBI" id="CHEBI:15378"/>
        <dbReference type="ChEBI" id="CHEBI:136412"/>
        <dbReference type="ChEBI" id="CHEBI:157695"/>
        <dbReference type="ChEBI" id="CHEBI:167181"/>
        <dbReference type="EC" id="4.2.99.18"/>
    </reaction>
</comment>
<evidence type="ECO:0000256" key="2">
    <source>
        <dbReference type="ARBA" id="ARBA00009409"/>
    </source>
</evidence>
<dbReference type="InterPro" id="IPR035937">
    <property type="entry name" value="FPG_N"/>
</dbReference>
<keyword evidence="13 15" id="KW-0326">Glycosidase</keyword>
<dbReference type="SMART" id="SM00898">
    <property type="entry name" value="Fapy_DNA_glyco"/>
    <property type="match status" value="1"/>
</dbReference>
<dbReference type="SUPFAM" id="SSF46946">
    <property type="entry name" value="S13-like H2TH domain"/>
    <property type="match status" value="1"/>
</dbReference>
<dbReference type="GO" id="GO:0003684">
    <property type="term" value="F:damaged DNA binding"/>
    <property type="evidence" value="ECO:0007669"/>
    <property type="project" value="InterPro"/>
</dbReference>
<feature type="binding site" evidence="15">
    <location>
        <position position="180"/>
    </location>
    <ligand>
        <name>DNA</name>
        <dbReference type="ChEBI" id="CHEBI:16991"/>
    </ligand>
</feature>
<evidence type="ECO:0000256" key="11">
    <source>
        <dbReference type="ARBA" id="ARBA00023239"/>
    </source>
</evidence>
<dbReference type="Pfam" id="PF06827">
    <property type="entry name" value="zf-FPG_IleRS"/>
    <property type="match status" value="1"/>
</dbReference>
<evidence type="ECO:0000256" key="9">
    <source>
        <dbReference type="ARBA" id="ARBA00023125"/>
    </source>
</evidence>
<comment type="subunit">
    <text evidence="3 15">Monomer.</text>
</comment>
<feature type="active site" description="Schiff-base intermediate with DNA" evidence="15">
    <location>
        <position position="31"/>
    </location>
</feature>
<dbReference type="InterPro" id="IPR020629">
    <property type="entry name" value="FPG_Glyclase"/>
</dbReference>
<reference evidence="18" key="1">
    <citation type="submission" date="2019-07" db="EMBL/GenBank/DDBJ databases">
        <authorList>
            <person name="Weber M."/>
            <person name="Kostadinov I."/>
            <person name="Kostadinov D I."/>
        </authorList>
    </citation>
    <scope>NUCLEOTIDE SEQUENCE</scope>
    <source>
        <strain evidence="18">Gfbio:sag-sample-b02:053724c1-46a9-4a36-b237-ea2bf867836b</strain>
    </source>
</reference>
<dbReference type="InterPro" id="IPR010979">
    <property type="entry name" value="Ribosomal_uS13-like_H2TH"/>
</dbReference>
<dbReference type="EC" id="4.2.99.18" evidence="15"/>
<dbReference type="InterPro" id="IPR012319">
    <property type="entry name" value="FPG_cat"/>
</dbReference>
<dbReference type="NCBIfam" id="TIGR00577">
    <property type="entry name" value="fpg"/>
    <property type="match status" value="1"/>
</dbReference>
<dbReference type="Pfam" id="PF06831">
    <property type="entry name" value="H2TH"/>
    <property type="match status" value="1"/>
</dbReference>
<dbReference type="Gene3D" id="1.10.8.50">
    <property type="match status" value="1"/>
</dbReference>
<evidence type="ECO:0000256" key="10">
    <source>
        <dbReference type="ARBA" id="ARBA00023204"/>
    </source>
</evidence>
<keyword evidence="9 15" id="KW-0238">DNA-binding</keyword>
<feature type="binding site" evidence="15">
    <location>
        <position position="120"/>
    </location>
    <ligand>
        <name>DNA</name>
        <dbReference type="ChEBI" id="CHEBI:16991"/>
    </ligand>
</feature>
<dbReference type="PROSITE" id="PS51068">
    <property type="entry name" value="FPG_CAT"/>
    <property type="match status" value="1"/>
</dbReference>
<keyword evidence="11 15" id="KW-0456">Lyase</keyword>
<keyword evidence="7 15" id="KW-0378">Hydrolase</keyword>
<feature type="binding site" evidence="15">
    <location>
        <position position="139"/>
    </location>
    <ligand>
        <name>DNA</name>
        <dbReference type="ChEBI" id="CHEBI:16991"/>
    </ligand>
</feature>
<comment type="similarity">
    <text evidence="2 15">Belongs to the FPG family.</text>
</comment>
<dbReference type="FunFam" id="3.20.190.10:FF:000001">
    <property type="entry name" value="Formamidopyrimidine-DNA glycosylase"/>
    <property type="match status" value="1"/>
</dbReference>
<comment type="cofactor">
    <cofactor evidence="15">
        <name>Zn(2+)</name>
        <dbReference type="ChEBI" id="CHEBI:29105"/>
    </cofactor>
    <text evidence="15">Binds 1 zinc ion per subunit.</text>
</comment>
<dbReference type="PROSITE" id="PS51066">
    <property type="entry name" value="ZF_FPG_2"/>
    <property type="match status" value="1"/>
</dbReference>
<dbReference type="HAMAP" id="MF_00103">
    <property type="entry name" value="Fapy_DNA_glycosyl"/>
    <property type="match status" value="1"/>
</dbReference>
<feature type="domain" description="Formamidopyrimidine-DNA glycosylase catalytic" evidence="17">
    <location>
        <begin position="31"/>
        <end position="142"/>
    </location>
</feature>
<dbReference type="GO" id="GO:0140078">
    <property type="term" value="F:class I DNA-(apurinic or apyrimidinic site) endonuclease activity"/>
    <property type="evidence" value="ECO:0007669"/>
    <property type="project" value="UniProtKB-EC"/>
</dbReference>
<feature type="active site" description="Proton donor; for delta-elimination activity" evidence="15">
    <location>
        <position position="289"/>
    </location>
</feature>
<evidence type="ECO:0000259" key="16">
    <source>
        <dbReference type="PROSITE" id="PS51066"/>
    </source>
</evidence>
<organism evidence="18">
    <name type="scientific">uncultured Woeseiaceae bacterium</name>
    <dbReference type="NCBI Taxonomy" id="1983305"/>
    <lineage>
        <taxon>Bacteria</taxon>
        <taxon>Pseudomonadati</taxon>
        <taxon>Pseudomonadota</taxon>
        <taxon>Gammaproteobacteria</taxon>
        <taxon>Woeseiales</taxon>
        <taxon>Woeseiaceae</taxon>
        <taxon>environmental samples</taxon>
    </lineage>
</organism>
<keyword evidence="8 15" id="KW-0862">Zinc</keyword>
<keyword evidence="6 15" id="KW-0863">Zinc-finger</keyword>
<dbReference type="PANTHER" id="PTHR22993">
    <property type="entry name" value="FORMAMIDOPYRIMIDINE-DNA GLYCOSYLASE"/>
    <property type="match status" value="1"/>
</dbReference>
<evidence type="ECO:0000256" key="13">
    <source>
        <dbReference type="ARBA" id="ARBA00023295"/>
    </source>
</evidence>
<evidence type="ECO:0000256" key="8">
    <source>
        <dbReference type="ARBA" id="ARBA00022833"/>
    </source>
</evidence>
<dbReference type="GO" id="GO:0008270">
    <property type="term" value="F:zinc ion binding"/>
    <property type="evidence" value="ECO:0007669"/>
    <property type="project" value="UniProtKB-UniRule"/>
</dbReference>
<evidence type="ECO:0000256" key="5">
    <source>
        <dbReference type="ARBA" id="ARBA00022763"/>
    </source>
</evidence>
<dbReference type="GO" id="GO:0034039">
    <property type="term" value="F:8-oxo-7,8-dihydroguanine DNA N-glycosylase activity"/>
    <property type="evidence" value="ECO:0007669"/>
    <property type="project" value="TreeGrafter"/>
</dbReference>
<evidence type="ECO:0000313" key="18">
    <source>
        <dbReference type="EMBL" id="VUX54896.1"/>
    </source>
</evidence>
<keyword evidence="12 15" id="KW-0511">Multifunctional enzyme</keyword>
<dbReference type="AlphaFoldDB" id="A0A7D9D3X8"/>
<evidence type="ECO:0000259" key="17">
    <source>
        <dbReference type="PROSITE" id="PS51068"/>
    </source>
</evidence>
<sequence>MLEKRPFIAQFPDSHNNSIVCCPSQSMISMPELPEVETSRRGIAPWVLNQQVRNVVVRDRRLRWPVPEDIDQKLSGQVIRSLERRAKYLLLGTGAGTAMLHLGMSGSLRIIDADEPAGKHDHVDIRFTSGKALRFRDPRRFGSLLWTREPYKHQLLRGLGPEPLSADFDGSFLWQKARGRRVCIKQFIMNSTVVVGVGNIYASEALYLAGIHPQRRADRISAIRMMRLADVIKSVLQCAIDAGGTTLRDFHGGDGEPGYFQQQLEVYGREGHSCRRCKRPVSVIVLGQRSTFYCKNCQK</sequence>
<dbReference type="PROSITE" id="PS01242">
    <property type="entry name" value="ZF_FPG_1"/>
    <property type="match status" value="1"/>
</dbReference>
<dbReference type="SUPFAM" id="SSF81624">
    <property type="entry name" value="N-terminal domain of MutM-like DNA repair proteins"/>
    <property type="match status" value="1"/>
</dbReference>
<dbReference type="EC" id="3.2.2.23" evidence="15"/>
<dbReference type="PANTHER" id="PTHR22993:SF9">
    <property type="entry name" value="FORMAMIDOPYRIMIDINE-DNA GLYCOSYLASE"/>
    <property type="match status" value="1"/>
</dbReference>
<dbReference type="CDD" id="cd08966">
    <property type="entry name" value="EcFpg-like_N"/>
    <property type="match status" value="1"/>
</dbReference>
<evidence type="ECO:0000256" key="12">
    <source>
        <dbReference type="ARBA" id="ARBA00023268"/>
    </source>
</evidence>
<name>A0A7D9D3X8_9GAMM</name>
<dbReference type="SUPFAM" id="SSF57716">
    <property type="entry name" value="Glucocorticoid receptor-like (DNA-binding domain)"/>
    <property type="match status" value="1"/>
</dbReference>
<dbReference type="Pfam" id="PF01149">
    <property type="entry name" value="Fapy_DNA_glyco"/>
    <property type="match status" value="1"/>
</dbReference>
<keyword evidence="5 15" id="KW-0227">DNA damage</keyword>
<protein>
    <recommendedName>
        <fullName evidence="15">Formamidopyrimidine-DNA glycosylase</fullName>
        <shortName evidence="15">Fapy-DNA glycosylase</shortName>
        <ecNumber evidence="15">3.2.2.23</ecNumber>
    </recommendedName>
    <alternativeName>
        <fullName evidence="15">DNA-(apurinic or apyrimidinic site) lyase MutM</fullName>
        <shortName evidence="15">AP lyase MutM</shortName>
        <ecNumber evidence="15">4.2.99.18</ecNumber>
    </alternativeName>
</protein>
<feature type="domain" description="FPG-type" evidence="16">
    <location>
        <begin position="265"/>
        <end position="299"/>
    </location>
</feature>
<dbReference type="InterPro" id="IPR015887">
    <property type="entry name" value="DNA_glyclase_Znf_dom_DNA_BS"/>
</dbReference>
<evidence type="ECO:0000256" key="3">
    <source>
        <dbReference type="ARBA" id="ARBA00011245"/>
    </source>
</evidence>
<dbReference type="GO" id="GO:0006284">
    <property type="term" value="P:base-excision repair"/>
    <property type="evidence" value="ECO:0007669"/>
    <property type="project" value="InterPro"/>
</dbReference>
<evidence type="ECO:0000256" key="1">
    <source>
        <dbReference type="ARBA" id="ARBA00001668"/>
    </source>
</evidence>
<evidence type="ECO:0000256" key="15">
    <source>
        <dbReference type="HAMAP-Rule" id="MF_00103"/>
    </source>
</evidence>
<evidence type="ECO:0000256" key="6">
    <source>
        <dbReference type="ARBA" id="ARBA00022771"/>
    </source>
</evidence>
<dbReference type="FunFam" id="1.10.8.50:FF:000003">
    <property type="entry name" value="Formamidopyrimidine-DNA glycosylase"/>
    <property type="match status" value="1"/>
</dbReference>
<keyword evidence="4 15" id="KW-0479">Metal-binding</keyword>
<feature type="active site" description="Proton donor" evidence="15">
    <location>
        <position position="32"/>
    </location>
</feature>
<evidence type="ECO:0000256" key="7">
    <source>
        <dbReference type="ARBA" id="ARBA00022801"/>
    </source>
</evidence>
<dbReference type="InterPro" id="IPR000214">
    <property type="entry name" value="Znf_DNA_glyclase/AP_lyase"/>
</dbReference>
<dbReference type="InterPro" id="IPR015886">
    <property type="entry name" value="H2TH_FPG"/>
</dbReference>
<dbReference type="Gene3D" id="3.20.190.10">
    <property type="entry name" value="MutM-like, N-terminal"/>
    <property type="match status" value="1"/>
</dbReference>
<gene>
    <name evidence="15 18" type="primary">mutM</name>
    <name evidence="15" type="synonym">fpg</name>
    <name evidence="18" type="ORF">JTBB02_V1_20025</name>
</gene>
<accession>A0A7D9D3X8</accession>
<dbReference type="InterPro" id="IPR010663">
    <property type="entry name" value="Znf_FPG/IleRS"/>
</dbReference>
<keyword evidence="10 15" id="KW-0234">DNA repair</keyword>
<comment type="catalytic activity">
    <reaction evidence="1 15">
        <text>Hydrolysis of DNA containing ring-opened 7-methylguanine residues, releasing 2,6-diamino-4-hydroxy-5-(N-methyl)formamidopyrimidine.</text>
        <dbReference type="EC" id="3.2.2.23"/>
    </reaction>
</comment>